<organism evidence="2 3">
    <name type="scientific">Gimibacter soli</name>
    <dbReference type="NCBI Taxonomy" id="3024400"/>
    <lineage>
        <taxon>Bacteria</taxon>
        <taxon>Pseudomonadati</taxon>
        <taxon>Pseudomonadota</taxon>
        <taxon>Alphaproteobacteria</taxon>
        <taxon>Kordiimonadales</taxon>
        <taxon>Temperatibacteraceae</taxon>
        <taxon>Gimibacter</taxon>
    </lineage>
</organism>
<feature type="region of interest" description="Disordered" evidence="1">
    <location>
        <begin position="81"/>
        <end position="129"/>
    </location>
</feature>
<feature type="compositionally biased region" description="Polar residues" evidence="1">
    <location>
        <begin position="119"/>
        <end position="129"/>
    </location>
</feature>
<dbReference type="EMBL" id="CP116805">
    <property type="protein sequence ID" value="WCL54100.1"/>
    <property type="molecule type" value="Genomic_DNA"/>
</dbReference>
<reference evidence="2" key="1">
    <citation type="submission" date="2023-01" db="EMBL/GenBank/DDBJ databases">
        <title>The genome sequence of Kordiimonadaceae bacterium 6D33.</title>
        <authorList>
            <person name="Liu Y."/>
        </authorList>
    </citation>
    <scope>NUCLEOTIDE SEQUENCE</scope>
    <source>
        <strain evidence="2">6D33</strain>
    </source>
</reference>
<sequence>MTTRTITQTVFFQRPFTLKGYAKTLAPGVYDIEIEEQILDTMTARAYRQTQVSIHLPPDPDRPGVEETLVIDPQVLDAALLDDISSHRPQQRGGRDTTKRRTASAIERGENEGMALANQPGSNTLKLPF</sequence>
<gene>
    <name evidence="2" type="ORF">PH603_16300</name>
</gene>
<proteinExistence type="predicted"/>
<name>A0AAE9XSB2_9PROT</name>
<dbReference type="Proteomes" id="UP001217500">
    <property type="component" value="Chromosome"/>
</dbReference>
<evidence type="ECO:0000313" key="2">
    <source>
        <dbReference type="EMBL" id="WCL54100.1"/>
    </source>
</evidence>
<protein>
    <submittedName>
        <fullName evidence="2">Uncharacterized protein</fullName>
    </submittedName>
</protein>
<dbReference type="KEGG" id="gso:PH603_16300"/>
<evidence type="ECO:0000313" key="3">
    <source>
        <dbReference type="Proteomes" id="UP001217500"/>
    </source>
</evidence>
<accession>A0AAE9XSB2</accession>
<evidence type="ECO:0000256" key="1">
    <source>
        <dbReference type="SAM" id="MobiDB-lite"/>
    </source>
</evidence>
<dbReference type="RefSeq" id="WP_289503819.1">
    <property type="nucleotide sequence ID" value="NZ_CP116805.1"/>
</dbReference>
<dbReference type="AlphaFoldDB" id="A0AAE9XSB2"/>
<keyword evidence="3" id="KW-1185">Reference proteome</keyword>